<keyword evidence="2" id="KW-1185">Reference proteome</keyword>
<proteinExistence type="predicted"/>
<sequence length="116" mass="12998">MNSSSNLVSSSLSFQLFCLKSFQPTTTQMPGHVTDKCHCLHHKIQDLIDSNILPPPKKSSTLSNHRINYINTSSTIFDLTHYIIPVHLPKPIVPIPDESSISILEFEPTSKQNLKS</sequence>
<dbReference type="EMBL" id="CM046388">
    <property type="protein sequence ID" value="KAI8572650.1"/>
    <property type="molecule type" value="Genomic_DNA"/>
</dbReference>
<evidence type="ECO:0000313" key="2">
    <source>
        <dbReference type="Proteomes" id="UP001062846"/>
    </source>
</evidence>
<evidence type="ECO:0000313" key="1">
    <source>
        <dbReference type="EMBL" id="KAI8572650.1"/>
    </source>
</evidence>
<accession>A0ACC0Q4J8</accession>
<gene>
    <name evidence="1" type="ORF">RHMOL_Rhmol01G0215900</name>
</gene>
<organism evidence="1 2">
    <name type="scientific">Rhododendron molle</name>
    <name type="common">Chinese azalea</name>
    <name type="synonym">Azalea mollis</name>
    <dbReference type="NCBI Taxonomy" id="49168"/>
    <lineage>
        <taxon>Eukaryota</taxon>
        <taxon>Viridiplantae</taxon>
        <taxon>Streptophyta</taxon>
        <taxon>Embryophyta</taxon>
        <taxon>Tracheophyta</taxon>
        <taxon>Spermatophyta</taxon>
        <taxon>Magnoliopsida</taxon>
        <taxon>eudicotyledons</taxon>
        <taxon>Gunneridae</taxon>
        <taxon>Pentapetalae</taxon>
        <taxon>asterids</taxon>
        <taxon>Ericales</taxon>
        <taxon>Ericaceae</taxon>
        <taxon>Ericoideae</taxon>
        <taxon>Rhodoreae</taxon>
        <taxon>Rhododendron</taxon>
    </lineage>
</organism>
<comment type="caution">
    <text evidence="1">The sequence shown here is derived from an EMBL/GenBank/DDBJ whole genome shotgun (WGS) entry which is preliminary data.</text>
</comment>
<name>A0ACC0Q4J8_RHOML</name>
<dbReference type="Proteomes" id="UP001062846">
    <property type="component" value="Chromosome 1"/>
</dbReference>
<protein>
    <submittedName>
        <fullName evidence="1">Uncharacterized protein</fullName>
    </submittedName>
</protein>
<reference evidence="1" key="1">
    <citation type="submission" date="2022-02" db="EMBL/GenBank/DDBJ databases">
        <title>Plant Genome Project.</title>
        <authorList>
            <person name="Zhang R.-G."/>
        </authorList>
    </citation>
    <scope>NUCLEOTIDE SEQUENCE</scope>
    <source>
        <strain evidence="1">AT1</strain>
    </source>
</reference>